<proteinExistence type="predicted"/>
<sequence>MCSEHYDHDQELKLKNYVDQFNEWKERNAEAKGTPEYIQYVKQFEEWEESINTKKRDHAKRVQSEKLAKEEKRRQQKEEETKRIDQEENRRMALEYSKQQMQYNRAHINAMNEQEAAKMNFDRSPKIELQQHHQNHLQQQPHQHPNSQHHHNQQMSNFSNANSASHVTNVLQSLFDNMNRTTIYNSPHEHNSLGGQMLQTQDDKDSINGDAFEIIVKGVGPPKLNFENPPFDRSPTPTFTNEDDMFKKWAFGAAPPNTKTTWISLNGAPPCWLMRKIMSERKLMILPFEKPSRIPLLQPYQTF</sequence>
<reference evidence="2" key="1">
    <citation type="submission" date="2016-11" db="UniProtKB">
        <authorList>
            <consortium name="WormBaseParasite"/>
        </authorList>
    </citation>
    <scope>IDENTIFICATION</scope>
    <source>
        <strain evidence="2">KR3021</strain>
    </source>
</reference>
<dbReference type="Proteomes" id="UP000095286">
    <property type="component" value="Unplaced"/>
</dbReference>
<evidence type="ECO:0000313" key="2">
    <source>
        <dbReference type="WBParaSite" id="RSKR_0000360500.1"/>
    </source>
</evidence>
<evidence type="ECO:0000313" key="1">
    <source>
        <dbReference type="Proteomes" id="UP000095286"/>
    </source>
</evidence>
<dbReference type="WBParaSite" id="RSKR_0000360500.1">
    <property type="protein sequence ID" value="RSKR_0000360500.1"/>
    <property type="gene ID" value="RSKR_0000360500"/>
</dbReference>
<organism evidence="1 2">
    <name type="scientific">Rhabditophanes sp. KR3021</name>
    <dbReference type="NCBI Taxonomy" id="114890"/>
    <lineage>
        <taxon>Eukaryota</taxon>
        <taxon>Metazoa</taxon>
        <taxon>Ecdysozoa</taxon>
        <taxon>Nematoda</taxon>
        <taxon>Chromadorea</taxon>
        <taxon>Rhabditida</taxon>
        <taxon>Tylenchina</taxon>
        <taxon>Panagrolaimomorpha</taxon>
        <taxon>Strongyloidoidea</taxon>
        <taxon>Alloionematidae</taxon>
        <taxon>Rhabditophanes</taxon>
    </lineage>
</organism>
<name>A0AC35TSY8_9BILA</name>
<accession>A0AC35TSY8</accession>
<protein>
    <submittedName>
        <fullName evidence="2">Uncharacterized protein</fullName>
    </submittedName>
</protein>